<dbReference type="Proteomes" id="UP000075221">
    <property type="component" value="Chromosome"/>
</dbReference>
<dbReference type="PROSITE" id="PS51625">
    <property type="entry name" value="SAM_MT_TRMB"/>
    <property type="match status" value="1"/>
</dbReference>
<keyword evidence="11" id="KW-1185">Reference proteome</keyword>
<dbReference type="InterPro" id="IPR055361">
    <property type="entry name" value="tRNA_methyltr_TrmB_bact"/>
</dbReference>
<evidence type="ECO:0000256" key="2">
    <source>
        <dbReference type="ARBA" id="ARBA00003015"/>
    </source>
</evidence>
<evidence type="ECO:0000256" key="4">
    <source>
        <dbReference type="ARBA" id="ARBA00022679"/>
    </source>
</evidence>
<comment type="caution">
    <text evidence="7">Lacks conserved residue(s) required for the propagation of feature annotation.</text>
</comment>
<proteinExistence type="inferred from homology"/>
<dbReference type="GO" id="GO:0043527">
    <property type="term" value="C:tRNA methyltransferase complex"/>
    <property type="evidence" value="ECO:0007669"/>
    <property type="project" value="TreeGrafter"/>
</dbReference>
<dbReference type="PANTHER" id="PTHR23417:SF14">
    <property type="entry name" value="PENTACOTRIPEPTIDE-REPEAT REGION OF PRORP DOMAIN-CONTAINING PROTEIN"/>
    <property type="match status" value="1"/>
</dbReference>
<evidence type="ECO:0000313" key="10">
    <source>
        <dbReference type="Proteomes" id="UP000075221"/>
    </source>
</evidence>
<feature type="binding site" evidence="7">
    <location>
        <position position="131"/>
    </location>
    <ligand>
        <name>S-adenosyl-L-methionine</name>
        <dbReference type="ChEBI" id="CHEBI:59789"/>
    </ligand>
</feature>
<gene>
    <name evidence="7" type="primary">trmB</name>
    <name evidence="9" type="ORF">A8L58_07205</name>
    <name evidence="8" type="ORF">AXH35_05740</name>
</gene>
<feature type="binding site" evidence="7">
    <location>
        <position position="81"/>
    </location>
    <ligand>
        <name>S-adenosyl-L-methionine</name>
        <dbReference type="ChEBI" id="CHEBI:59789"/>
    </ligand>
</feature>
<dbReference type="Pfam" id="PF02390">
    <property type="entry name" value="Methyltransf_4"/>
    <property type="match status" value="1"/>
</dbReference>
<feature type="binding site" evidence="7">
    <location>
        <position position="56"/>
    </location>
    <ligand>
        <name>S-adenosyl-L-methionine</name>
        <dbReference type="ChEBI" id="CHEBI:59789"/>
    </ligand>
</feature>
<organism evidence="8 10">
    <name type="scientific">Acidipropionibacterium acidipropionici</name>
    <dbReference type="NCBI Taxonomy" id="1748"/>
    <lineage>
        <taxon>Bacteria</taxon>
        <taxon>Bacillati</taxon>
        <taxon>Actinomycetota</taxon>
        <taxon>Actinomycetes</taxon>
        <taxon>Propionibacteriales</taxon>
        <taxon>Propionibacteriaceae</taxon>
        <taxon>Acidipropionibacterium</taxon>
    </lineage>
</organism>
<reference evidence="8 10" key="2">
    <citation type="submission" date="2016-02" db="EMBL/GenBank/DDBJ databases">
        <title>Complete Genome Sequence of Propionibacterium acidipropionici ATCC 55737.</title>
        <authorList>
            <person name="Luna Flores C.H."/>
            <person name="Nielsen L.K."/>
            <person name="Marcellin E."/>
        </authorList>
    </citation>
    <scope>NUCLEOTIDE SEQUENCE [LARGE SCALE GENOMIC DNA]</scope>
    <source>
        <strain evidence="8 10">ATCC 55737</strain>
    </source>
</reference>
<protein>
    <recommendedName>
        <fullName evidence="7">tRNA (guanine-N(7)-)-methyltransferase</fullName>
        <ecNumber evidence="7">2.1.1.33</ecNumber>
    </recommendedName>
    <alternativeName>
        <fullName evidence="7">tRNA (guanine(46)-N(7))-methyltransferase</fullName>
    </alternativeName>
    <alternativeName>
        <fullName evidence="7">tRNA(m7G46)-methyltransferase</fullName>
    </alternativeName>
</protein>
<feature type="binding site" evidence="7">
    <location>
        <position position="167"/>
    </location>
    <ligand>
        <name>substrate</name>
    </ligand>
</feature>
<dbReference type="PANTHER" id="PTHR23417">
    <property type="entry name" value="3-DEOXY-D-MANNO-OCTULOSONIC-ACID TRANSFERASE/TRNA GUANINE-N 7 - -METHYLTRANSFERASE"/>
    <property type="match status" value="1"/>
</dbReference>
<comment type="pathway">
    <text evidence="7">tRNA modification; N(7)-methylguanine-tRNA biosynthesis.</text>
</comment>
<evidence type="ECO:0000256" key="6">
    <source>
        <dbReference type="ARBA" id="ARBA00022694"/>
    </source>
</evidence>
<accession>A0AAC8YI95</accession>
<name>A0AAC8YI95_9ACTN</name>
<dbReference type="EMBL" id="CP014352">
    <property type="protein sequence ID" value="AMS07040.1"/>
    <property type="molecule type" value="Genomic_DNA"/>
</dbReference>
<sequence>MRRSPRMNTSQEHAMARLGSRYLVDVPHDTTSTSVAPGSRLDPTEIFGRRAPLTVEIGSGSGDVLASVAAAHPERDFIGFEVYLPSVASSLTRLDHAGAHNVRIIIADAAAGLEHLFGPGDLDELWTFFADPWHKKRHHKRRIVSPDLARLVASRLRPGGLWRLATDWQDYADWMLDVLTREPGLVPVDAGPEGYAPRWSERPITRYEKKGVAAGRTVRDLLYRNAREAEETAG</sequence>
<dbReference type="EC" id="2.1.1.33" evidence="7"/>
<evidence type="ECO:0000256" key="7">
    <source>
        <dbReference type="HAMAP-Rule" id="MF_01057"/>
    </source>
</evidence>
<dbReference type="SUPFAM" id="SSF53335">
    <property type="entry name" value="S-adenosyl-L-methionine-dependent methyltransferases"/>
    <property type="match status" value="1"/>
</dbReference>
<keyword evidence="6 7" id="KW-0819">tRNA processing</keyword>
<evidence type="ECO:0000313" key="9">
    <source>
        <dbReference type="EMBL" id="AOZ48233.1"/>
    </source>
</evidence>
<keyword evidence="4 7" id="KW-0808">Transferase</keyword>
<reference evidence="9 11" key="1">
    <citation type="journal article" date="2016" name="Plant Dis.">
        <title>Improved production of propionic acid using genome shuffling.</title>
        <authorList>
            <person name="Luna-Flores C.H."/>
            <person name="Palfreyman R.W."/>
            <person name="Kromer J.O."/>
            <person name="Nielsen L.K."/>
            <person name="Marcellin E."/>
        </authorList>
    </citation>
    <scope>NUCLEOTIDE SEQUENCE [LARGE SCALE GENOMIC DNA]</scope>
    <source>
        <strain evidence="9 11">F3E8</strain>
    </source>
</reference>
<comment type="function">
    <text evidence="2 7">Catalyzes the formation of N(7)-methylguanine at position 46 (m7G46) in tRNA.</text>
</comment>
<feature type="binding site" evidence="7">
    <location>
        <position position="135"/>
    </location>
    <ligand>
        <name>substrate</name>
    </ligand>
</feature>
<dbReference type="Gene3D" id="3.40.50.150">
    <property type="entry name" value="Vaccinia Virus protein VP39"/>
    <property type="match status" value="1"/>
</dbReference>
<keyword evidence="5 7" id="KW-0949">S-adenosyl-L-methionine</keyword>
<feature type="binding site" evidence="7">
    <location>
        <begin position="205"/>
        <end position="208"/>
    </location>
    <ligand>
        <name>substrate</name>
    </ligand>
</feature>
<dbReference type="InterPro" id="IPR029063">
    <property type="entry name" value="SAM-dependent_MTases_sf"/>
</dbReference>
<dbReference type="NCBIfam" id="TIGR00091">
    <property type="entry name" value="tRNA (guanosine(46)-N7)-methyltransferase TrmB"/>
    <property type="match status" value="1"/>
</dbReference>
<keyword evidence="3 7" id="KW-0489">Methyltransferase</keyword>
<evidence type="ECO:0000256" key="1">
    <source>
        <dbReference type="ARBA" id="ARBA00000142"/>
    </source>
</evidence>
<evidence type="ECO:0000256" key="5">
    <source>
        <dbReference type="ARBA" id="ARBA00022691"/>
    </source>
</evidence>
<dbReference type="AlphaFoldDB" id="A0AAC8YI95"/>
<dbReference type="InterPro" id="IPR003358">
    <property type="entry name" value="tRNA_(Gua-N-7)_MeTrfase_Trmb"/>
</dbReference>
<evidence type="ECO:0000256" key="3">
    <source>
        <dbReference type="ARBA" id="ARBA00022603"/>
    </source>
</evidence>
<comment type="similarity">
    <text evidence="7">Belongs to the class I-like SAM-binding methyltransferase superfamily. TrmB family.</text>
</comment>
<feature type="binding site" evidence="7">
    <location>
        <position position="108"/>
    </location>
    <ligand>
        <name>S-adenosyl-L-methionine</name>
        <dbReference type="ChEBI" id="CHEBI:59789"/>
    </ligand>
</feature>
<evidence type="ECO:0000313" key="11">
    <source>
        <dbReference type="Proteomes" id="UP000178666"/>
    </source>
</evidence>
<dbReference type="GO" id="GO:0008176">
    <property type="term" value="F:tRNA (guanine(46)-N7)-methyltransferase activity"/>
    <property type="evidence" value="ECO:0007669"/>
    <property type="project" value="UniProtKB-UniRule"/>
</dbReference>
<dbReference type="HAMAP" id="MF_01057">
    <property type="entry name" value="tRNA_methyltr_TrmB"/>
    <property type="match status" value="1"/>
</dbReference>
<dbReference type="CDD" id="cd02440">
    <property type="entry name" value="AdoMet_MTases"/>
    <property type="match status" value="1"/>
</dbReference>
<evidence type="ECO:0000313" key="8">
    <source>
        <dbReference type="EMBL" id="AMS07040.1"/>
    </source>
</evidence>
<dbReference type="Proteomes" id="UP000178666">
    <property type="component" value="Chromosome"/>
</dbReference>
<dbReference type="EMBL" id="CP015970">
    <property type="protein sequence ID" value="AOZ48233.1"/>
    <property type="molecule type" value="Genomic_DNA"/>
</dbReference>
<comment type="catalytic activity">
    <reaction evidence="1 7">
        <text>guanosine(46) in tRNA + S-adenosyl-L-methionine = N(7)-methylguanosine(46) in tRNA + S-adenosyl-L-homocysteine</text>
        <dbReference type="Rhea" id="RHEA:42708"/>
        <dbReference type="Rhea" id="RHEA-COMP:10188"/>
        <dbReference type="Rhea" id="RHEA-COMP:10189"/>
        <dbReference type="ChEBI" id="CHEBI:57856"/>
        <dbReference type="ChEBI" id="CHEBI:59789"/>
        <dbReference type="ChEBI" id="CHEBI:74269"/>
        <dbReference type="ChEBI" id="CHEBI:74480"/>
        <dbReference type="EC" id="2.1.1.33"/>
    </reaction>
</comment>